<dbReference type="InterPro" id="IPR005047">
    <property type="entry name" value="7TM_GPCR_serpentine_rcpt_Srxa"/>
</dbReference>
<dbReference type="PhylomeDB" id="O62449"/>
<evidence type="ECO:0000259" key="6">
    <source>
        <dbReference type="PROSITE" id="PS50262"/>
    </source>
</evidence>
<dbReference type="WormBase" id="Y44A6B.1">
    <property type="protein sequence ID" value="CE35662"/>
    <property type="gene ID" value="WBGene00012846"/>
    <property type="gene designation" value="srxa-14"/>
</dbReference>
<dbReference type="Bgee" id="WBGene00012846">
    <property type="expression patterns" value="Expressed in pharyngeal muscle cell (C elegans) and 1 other cell type or tissue"/>
</dbReference>
<dbReference type="Proteomes" id="UP000001940">
    <property type="component" value="Chromosome V"/>
</dbReference>
<evidence type="ECO:0000256" key="1">
    <source>
        <dbReference type="ARBA" id="ARBA00004370"/>
    </source>
</evidence>
<keyword evidence="2 5" id="KW-0812">Transmembrane</keyword>
<evidence type="ECO:0000313" key="7">
    <source>
        <dbReference type="EMBL" id="CAA16373.2"/>
    </source>
</evidence>
<dbReference type="GO" id="GO:0016020">
    <property type="term" value="C:membrane"/>
    <property type="evidence" value="ECO:0007669"/>
    <property type="project" value="UniProtKB-SubCell"/>
</dbReference>
<feature type="transmembrane region" description="Helical" evidence="5">
    <location>
        <begin position="171"/>
        <end position="192"/>
    </location>
</feature>
<dbReference type="OrthoDB" id="5838617at2759"/>
<dbReference type="CTD" id="189894"/>
<gene>
    <name evidence="7 9" type="primary">srxa-14</name>
    <name evidence="7" type="ORF">CELE_Y44A6B.1</name>
    <name evidence="9" type="ORF">Y44A6B.1</name>
</gene>
<dbReference type="PaxDb" id="6239-Y44A6B.1"/>
<feature type="transmembrane region" description="Helical" evidence="5">
    <location>
        <begin position="40"/>
        <end position="64"/>
    </location>
</feature>
<feature type="transmembrane region" description="Helical" evidence="5">
    <location>
        <begin position="6"/>
        <end position="28"/>
    </location>
</feature>
<sequence length="319" mass="37171">MFLIFVVFTSIFSVSLVFNLYLFCVIYAQPDKNKLPTVYIYNMIISSSVDIIVMFITFILPVTMTDEDYAAFRNSILSPILTINCTFFYEHPLYLTFLMSIQRIYAVFQPFNQHFTNGKLWGYCAIVAIFSWILLLIPFFSHCPVNINQRVFSFAVACQERHPITSLQNKYLIILPFTTMLLNVSLIFYLALQKSLVLRNAGGGSTVTSNVPLNPPRPIFHRSRQRQSFERMLLFQSISTTSVLLLYEVSNLFIRIFNAEYMSLSEDIRRWMFYIRVTPTALFCFFIYFVGTASIRRLLIERTKLLYKGSYDSTTIIVM</sequence>
<dbReference type="UCSC" id="Y44A6B.1">
    <property type="organism name" value="c. elegans"/>
</dbReference>
<dbReference type="HOGENOM" id="CLU_069454_1_0_1"/>
<dbReference type="PROSITE" id="PS50262">
    <property type="entry name" value="G_PROTEIN_RECEP_F1_2"/>
    <property type="match status" value="1"/>
</dbReference>
<keyword evidence="4 5" id="KW-0472">Membrane</keyword>
<dbReference type="AGR" id="WB:WBGene00012846"/>
<evidence type="ECO:0000313" key="8">
    <source>
        <dbReference type="Proteomes" id="UP000001940"/>
    </source>
</evidence>
<dbReference type="RefSeq" id="NP_507988.2">
    <property type="nucleotide sequence ID" value="NM_075587.2"/>
</dbReference>
<evidence type="ECO:0000313" key="9">
    <source>
        <dbReference type="WormBase" id="Y44A6B.1"/>
    </source>
</evidence>
<dbReference type="SUPFAM" id="SSF81321">
    <property type="entry name" value="Family A G protein-coupled receptor-like"/>
    <property type="match status" value="1"/>
</dbReference>
<feature type="transmembrane region" description="Helical" evidence="5">
    <location>
        <begin position="232"/>
        <end position="253"/>
    </location>
</feature>
<accession>O62449</accession>
<dbReference type="EMBL" id="BX284605">
    <property type="protein sequence ID" value="CAA16373.2"/>
    <property type="molecule type" value="Genomic_DNA"/>
</dbReference>
<comment type="subcellular location">
    <subcellularLocation>
        <location evidence="1">Membrane</location>
    </subcellularLocation>
</comment>
<dbReference type="InterPro" id="IPR017452">
    <property type="entry name" value="GPCR_Rhodpsn_7TM"/>
</dbReference>
<evidence type="ECO:0000256" key="5">
    <source>
        <dbReference type="SAM" id="Phobius"/>
    </source>
</evidence>
<proteinExistence type="predicted"/>
<dbReference type="GeneID" id="189894"/>
<evidence type="ECO:0000256" key="3">
    <source>
        <dbReference type="ARBA" id="ARBA00022989"/>
    </source>
</evidence>
<dbReference type="PIR" id="T26886">
    <property type="entry name" value="T26886"/>
</dbReference>
<reference evidence="7 8" key="1">
    <citation type="journal article" date="1998" name="Science">
        <title>Genome sequence of the nematode C. elegans: a platform for investigating biology.</title>
        <authorList>
            <consortium name="The C. elegans sequencing consortium"/>
            <person name="Sulson J.E."/>
            <person name="Waterston R."/>
        </authorList>
    </citation>
    <scope>NUCLEOTIDE SEQUENCE [LARGE SCALE GENOMIC DNA]</scope>
    <source>
        <strain evidence="7 8">Bristol N2</strain>
    </source>
</reference>
<keyword evidence="7" id="KW-0675">Receptor</keyword>
<evidence type="ECO:0000256" key="4">
    <source>
        <dbReference type="ARBA" id="ARBA00023136"/>
    </source>
</evidence>
<feature type="transmembrane region" description="Helical" evidence="5">
    <location>
        <begin position="120"/>
        <end position="140"/>
    </location>
</feature>
<dbReference type="Gene3D" id="1.20.1070.10">
    <property type="entry name" value="Rhodopsin 7-helix transmembrane proteins"/>
    <property type="match status" value="1"/>
</dbReference>
<dbReference type="PANTHER" id="PTHR23018:SF9">
    <property type="entry name" value="G-PROTEIN COUPLED RECEPTORS FAMILY 1 PROFILE DOMAIN-CONTAINING PROTEIN"/>
    <property type="match status" value="1"/>
</dbReference>
<dbReference type="AlphaFoldDB" id="O62449"/>
<keyword evidence="8" id="KW-1185">Reference proteome</keyword>
<evidence type="ECO:0000256" key="2">
    <source>
        <dbReference type="ARBA" id="ARBA00022692"/>
    </source>
</evidence>
<keyword evidence="3 5" id="KW-1133">Transmembrane helix</keyword>
<dbReference type="PANTHER" id="PTHR23018">
    <property type="entry name" value="SERPENTINE RECEPTOR, CLASS XA-RELATED"/>
    <property type="match status" value="1"/>
</dbReference>
<name>O62449_CAEEL</name>
<dbReference type="FunCoup" id="O62449">
    <property type="interactions" value="6"/>
</dbReference>
<dbReference type="OMA" id="EHPLYLT"/>
<dbReference type="eggNOG" id="ENOG502TFTB">
    <property type="taxonomic scope" value="Eukaryota"/>
</dbReference>
<protein>
    <submittedName>
        <fullName evidence="7">G-protein coupled receptors family 1 profile domain-containing protein</fullName>
    </submittedName>
</protein>
<dbReference type="KEGG" id="cel:CELE_Y44A6B.1"/>
<organism evidence="7 8">
    <name type="scientific">Caenorhabditis elegans</name>
    <dbReference type="NCBI Taxonomy" id="6239"/>
    <lineage>
        <taxon>Eukaryota</taxon>
        <taxon>Metazoa</taxon>
        <taxon>Ecdysozoa</taxon>
        <taxon>Nematoda</taxon>
        <taxon>Chromadorea</taxon>
        <taxon>Rhabditida</taxon>
        <taxon>Rhabditina</taxon>
        <taxon>Rhabditomorpha</taxon>
        <taxon>Rhabditoidea</taxon>
        <taxon>Rhabditidae</taxon>
        <taxon>Peloderinae</taxon>
        <taxon>Caenorhabditis</taxon>
    </lineage>
</organism>
<dbReference type="InParanoid" id="O62449"/>
<feature type="domain" description="G-protein coupled receptors family 1 profile" evidence="6">
    <location>
        <begin position="18"/>
        <end position="288"/>
    </location>
</feature>
<dbReference type="Pfam" id="PF03383">
    <property type="entry name" value="Serpentine_r_xa"/>
    <property type="match status" value="1"/>
</dbReference>
<feature type="transmembrane region" description="Helical" evidence="5">
    <location>
        <begin position="273"/>
        <end position="295"/>
    </location>
</feature>
<feature type="transmembrane region" description="Helical" evidence="5">
    <location>
        <begin position="76"/>
        <end position="99"/>
    </location>
</feature>